<dbReference type="AlphaFoldDB" id="A0A2B7Y210"/>
<dbReference type="Gene3D" id="1.20.1280.50">
    <property type="match status" value="1"/>
</dbReference>
<evidence type="ECO:0000256" key="1">
    <source>
        <dbReference type="SAM" id="MobiDB-lite"/>
    </source>
</evidence>
<evidence type="ECO:0000259" key="2">
    <source>
        <dbReference type="Pfam" id="PF12937"/>
    </source>
</evidence>
<keyword evidence="4" id="KW-1185">Reference proteome</keyword>
<accession>A0A2B7Y210</accession>
<dbReference type="SUPFAM" id="SSF81383">
    <property type="entry name" value="F-box domain"/>
    <property type="match status" value="1"/>
</dbReference>
<dbReference type="EMBL" id="PDNB01000028">
    <property type="protein sequence ID" value="PGH15081.1"/>
    <property type="molecule type" value="Genomic_DNA"/>
</dbReference>
<dbReference type="OrthoDB" id="2125396at2759"/>
<dbReference type="InterPro" id="IPR032675">
    <property type="entry name" value="LRR_dom_sf"/>
</dbReference>
<dbReference type="InterPro" id="IPR001810">
    <property type="entry name" value="F-box_dom"/>
</dbReference>
<dbReference type="SUPFAM" id="SSF52047">
    <property type="entry name" value="RNI-like"/>
    <property type="match status" value="1"/>
</dbReference>
<feature type="domain" description="F-box" evidence="2">
    <location>
        <begin position="12"/>
        <end position="58"/>
    </location>
</feature>
<dbReference type="STRING" id="1447875.A0A2B7Y210"/>
<reference evidence="3 4" key="1">
    <citation type="submission" date="2017-10" db="EMBL/GenBank/DDBJ databases">
        <title>Comparative genomics in systemic dimorphic fungi from Ajellomycetaceae.</title>
        <authorList>
            <person name="Munoz J.F."/>
            <person name="Mcewen J.G."/>
            <person name="Clay O.K."/>
            <person name="Cuomo C.A."/>
        </authorList>
    </citation>
    <scope>NUCLEOTIDE SEQUENCE [LARGE SCALE GENOMIC DNA]</scope>
    <source>
        <strain evidence="3 4">UAMH5409</strain>
    </source>
</reference>
<dbReference type="Proteomes" id="UP000223968">
    <property type="component" value="Unassembled WGS sequence"/>
</dbReference>
<proteinExistence type="predicted"/>
<evidence type="ECO:0000313" key="3">
    <source>
        <dbReference type="EMBL" id="PGH15081.1"/>
    </source>
</evidence>
<evidence type="ECO:0000313" key="4">
    <source>
        <dbReference type="Proteomes" id="UP000223968"/>
    </source>
</evidence>
<gene>
    <name evidence="3" type="ORF">AJ79_02607</name>
</gene>
<name>A0A2B7Y210_9EURO</name>
<dbReference type="Gene3D" id="3.80.10.10">
    <property type="entry name" value="Ribonuclease Inhibitor"/>
    <property type="match status" value="1"/>
</dbReference>
<dbReference type="InterPro" id="IPR036047">
    <property type="entry name" value="F-box-like_dom_sf"/>
</dbReference>
<feature type="compositionally biased region" description="Low complexity" evidence="1">
    <location>
        <begin position="185"/>
        <end position="195"/>
    </location>
</feature>
<organism evidence="3 4">
    <name type="scientific">Helicocarpus griseus UAMH5409</name>
    <dbReference type="NCBI Taxonomy" id="1447875"/>
    <lineage>
        <taxon>Eukaryota</taxon>
        <taxon>Fungi</taxon>
        <taxon>Dikarya</taxon>
        <taxon>Ascomycota</taxon>
        <taxon>Pezizomycotina</taxon>
        <taxon>Eurotiomycetes</taxon>
        <taxon>Eurotiomycetidae</taxon>
        <taxon>Onygenales</taxon>
        <taxon>Ajellomycetaceae</taxon>
        <taxon>Helicocarpus</taxon>
    </lineage>
</organism>
<comment type="caution">
    <text evidence="3">The sequence shown here is derived from an EMBL/GenBank/DDBJ whole genome shotgun (WGS) entry which is preliminary data.</text>
</comment>
<protein>
    <recommendedName>
        <fullName evidence="2">F-box domain-containing protein</fullName>
    </recommendedName>
</protein>
<sequence length="402" mass="45313">MAEALDQSSPFLPAEIIIHILSYLQDQPLRQHTLNACCLVSRLWYSAALPLLYERPYISGNNFDKFALAICPPAQAYAPRGDLGRFVRRLDFSRLVHHLSTSTTTRFLGRCKEGLEIFIAPASGFSAVNLTTLSKCTALRSLDLLHVRKPLDLPSIKKAIHRMPNLRRLRLPSSTDILSNPHPPSKTSTSSSTNSPPWPSQLRKLEISGRLDPTIMPTFDYPPALTSLTLAGAALQPYPPSAAVVAPLNNHPSKIPFILSNPHLQQHLRRLRIPYASHNRHADAEGLPHYIPNLHYLSIQGDLIQPEFFRECALLREPLPLEILAFEQAEGFPEFSERDLREAVEAGLGNLRLVGFHESYAERLEGVEEEVEEVLRENAVWKGWERDEIERGEVEVGVYYFD</sequence>
<feature type="region of interest" description="Disordered" evidence="1">
    <location>
        <begin position="171"/>
        <end position="201"/>
    </location>
</feature>
<dbReference type="Pfam" id="PF12937">
    <property type="entry name" value="F-box-like"/>
    <property type="match status" value="1"/>
</dbReference>